<feature type="repeat" description="ANK" evidence="9">
    <location>
        <begin position="340"/>
        <end position="372"/>
    </location>
</feature>
<dbReference type="PANTHER" id="PTHR24123">
    <property type="entry name" value="ANKYRIN REPEAT-CONTAINING"/>
    <property type="match status" value="1"/>
</dbReference>
<dbReference type="Pfam" id="PF17809">
    <property type="entry name" value="UPA_2"/>
    <property type="match status" value="1"/>
</dbReference>
<dbReference type="SUPFAM" id="SSF47986">
    <property type="entry name" value="DEATH domain"/>
    <property type="match status" value="1"/>
</dbReference>
<organism evidence="13">
    <name type="scientific">Camelus bactrianus</name>
    <name type="common">Bactrian camel</name>
    <dbReference type="NCBI Taxonomy" id="9837"/>
    <lineage>
        <taxon>Eukaryota</taxon>
        <taxon>Metazoa</taxon>
        <taxon>Chordata</taxon>
        <taxon>Craniata</taxon>
        <taxon>Vertebrata</taxon>
        <taxon>Euteleostomi</taxon>
        <taxon>Mammalia</taxon>
        <taxon>Eutheria</taxon>
        <taxon>Laurasiatheria</taxon>
        <taxon>Artiodactyla</taxon>
        <taxon>Tylopoda</taxon>
        <taxon>Camelidae</taxon>
        <taxon>Camelus</taxon>
    </lineage>
</organism>
<evidence type="ECO:0000256" key="4">
    <source>
        <dbReference type="ARBA" id="ARBA00022553"/>
    </source>
</evidence>
<evidence type="ECO:0000256" key="8">
    <source>
        <dbReference type="ARBA" id="ARBA00023212"/>
    </source>
</evidence>
<dbReference type="Gene3D" id="1.10.533.10">
    <property type="entry name" value="Death Domain, Fas"/>
    <property type="match status" value="1"/>
</dbReference>
<evidence type="ECO:0000256" key="7">
    <source>
        <dbReference type="ARBA" id="ARBA00023136"/>
    </source>
</evidence>
<feature type="repeat" description="ANK" evidence="9">
    <location>
        <begin position="113"/>
        <end position="145"/>
    </location>
</feature>
<dbReference type="PROSITE" id="PS51145">
    <property type="entry name" value="ZU5"/>
    <property type="match status" value="2"/>
</dbReference>
<feature type="region of interest" description="Disordered" evidence="10">
    <location>
        <begin position="1347"/>
        <end position="1370"/>
    </location>
</feature>
<dbReference type="FunFam" id="1.10.533.10:FF:000002">
    <property type="entry name" value="Ankyrin-3 isoform 2"/>
    <property type="match status" value="1"/>
</dbReference>
<feature type="compositionally biased region" description="Basic and acidic residues" evidence="10">
    <location>
        <begin position="1632"/>
        <end position="1641"/>
    </location>
</feature>
<gene>
    <name evidence="13" type="primary">ANK2</name>
</gene>
<evidence type="ECO:0000313" key="13">
    <source>
        <dbReference type="RefSeq" id="XP_045370969.1"/>
    </source>
</evidence>
<dbReference type="PROSITE" id="PS50297">
    <property type="entry name" value="ANK_REP_REGION"/>
    <property type="match status" value="17"/>
</dbReference>
<sequence>MGNAALCPSCQADKSVRAQGHLQELDKTPDYYGCNSEDTKELGVRSDSNASFLRAARAGNLDKVVEYLKGGIDINTCNQNGLNALHLAAKEGHVGLVQELLGRGSAVDSATKKGNTALHIASLAGQAEVVKVLVKEGANINAQSQNGFTPLYMAAQENHIDVVKYLLENGANQSTATEDGFTPLAVALQQGHNQAVAILLENDTKGKVRLPALHIAARKDDTKSAALLLQNDHNADVQSKSGFTPLHIAAHYGNVNVATLLLNRGAAVDFTARNGITPLHVASKRGNTNMVKLLLDRGGQIDAKTRDGLTPLHCAARSGHDQVVELLLERGAPLLARTKNGLSPLHMAAQGDHMECVKHLLQHKAPVDDVTLDYLTALHVAAHCGHYRVTKLLLDKRANPNARALRGETALHMAARAGQVEVVRCLLRNGALVDARAREEQTPLHIASRLGKTEIVQLLLQHMAHPDAATTNGYTPLHISAREGQVDVASVLLEAGAAHSLATKKGFTPLHVAAKYGSLDVAKLLLQRRAAADSAGKNGYTPLHIAAKKNQMQIASTLLNYGAETNIVTKQGVTPLHLASQEGHTDMVTLLLDKGANIHMSTKSGLTSLHLAAQEDKVNVADILTKHGADQDAHTKLGYTPLIVACHYGNVKMVNFLLKQGANVNAKTKNGYTPLHQAAQQGHTHIINVLLQHGAKPNATTANGNTALAIAKRLGYISVVDTLKVVTEEVTTTTTTITEKHKLNVPETMTEVLDVSDEEGDDTMTGDGGEYLRPEDLKELGDDSLPSSQFLDGMNYLRYSLEGGRSDSLRSFSSDRSHTLSHASYLRDSAMIDDTVVIPSHQVSTLAKEAERNSYRLSWGTENLDNVALSSSPIHSGRTSPCLDRDSSSFLVSFMVDARGGAMRGCRHNGLRIIIPPRKCTAPTRVTCRLVKRHRLATMPPMVEGEGLASRLIEVGPSGAQFLGPVIVEIPHFAALRGKERELVVLRSENGDSWKEHYCEYTEDELNEILNGMDEVLDSPEDLEKKRICRIITRDFPQYFAVVSRIKQDSNLIGPEGGVLSSTVVPQVQAVFPEGALTKRIRVGLQAQPMHSELVKKILGNKATFSPIVTLEPRRRKFHKPITMTIPVPKASSDVMLNGFGGDAPTLRLLCSITGGTTPAQWEDITGTTPLTFVNECVSFTTNVSARFWLIDCRQIQESVTFASQVYREIICVPYMAKFVVFAKSHDPIEARLRCFCMTDDKVDKTLEQQENFAEVARSRDVEVLEGKPIYVDCFGNLVPLTKSGQHHIFSFFAFKENRLPLFVKVRDTTQEPCGRLSFMKEPKSTRGLVHQAICNLNITLPIYTKESESDQEQEEEIDMTSEKNQQAEQERIEERLAYIADHLGFSWTELARELDFTEEQIHQIRIENPNSLQDQSHALLKYWLERDGKHATDTSLIECLTKINRMDIVHLMEASTEPLQERISHSYAEIEHTITLDHSEGFSVLQEELCTAQHKQKEEQADSKEGDHPPIVSEEDISVGYSTFQDSIPKTEGDISATEHLPPTHQEHAQQDFSGKMQDQPEEPSLEQQQYFVTTPGTEVSETQKATAVPGSPSQTPEEVSSPAEEERPYPQTPTSSGRGDSPIVQEPEEPPERREEGSPRKSSLVIVESAEDQPRAFERLDEEAAFQKELTEELGELEASSDEEAMLTTRVVRRRVIIQGEDMPDITPESVTEEEYVDERGHTVVKKVTRKIIRRYVSSDGIEKEEITMQGMPQDPVNIEEGDGYSKVIKRIVLKSDMEQSEVTVSEPSLLCSTSQFQAEPVEGRRVSKVVKTTMVHGERMEKHLGDSSLATDLPSAKDDFEEALSYTGSHMKVHSPSLVENEVLKEDGSIIRRTTMSKARTQKRAVVKDQHGKRVYLEHLEDVPETLDQDDLQHDLQQLLRHFCKEDLKQEAK</sequence>
<dbReference type="FunFam" id="2.60.220.30:FF:000002">
    <property type="entry name" value="Ankyrin-3 isoform 2"/>
    <property type="match status" value="1"/>
</dbReference>
<feature type="repeat" description="ANK" evidence="9">
    <location>
        <begin position="670"/>
        <end position="702"/>
    </location>
</feature>
<dbReference type="CDD" id="cd08804">
    <property type="entry name" value="Death_ank2"/>
    <property type="match status" value="1"/>
</dbReference>
<feature type="repeat" description="ANK" evidence="9">
    <location>
        <begin position="146"/>
        <end position="178"/>
    </location>
</feature>
<name>A0A9W3HGF7_CAMBA</name>
<feature type="repeat" description="ANK" evidence="9">
    <location>
        <begin position="439"/>
        <end position="471"/>
    </location>
</feature>
<accession>A0A9W3HGF7</accession>
<comment type="subcellular location">
    <subcellularLocation>
        <location evidence="1">Cytoplasm</location>
        <location evidence="1">Cytoskeleton</location>
    </subcellularLocation>
    <subcellularLocation>
        <location evidence="2">Membrane</location>
    </subcellularLocation>
</comment>
<dbReference type="InterPro" id="IPR051165">
    <property type="entry name" value="Multifunctional_ANK_Repeat"/>
</dbReference>
<dbReference type="SMART" id="SM00005">
    <property type="entry name" value="DEATH"/>
    <property type="match status" value="1"/>
</dbReference>
<dbReference type="InterPro" id="IPR036770">
    <property type="entry name" value="Ankyrin_rpt-contain_sf"/>
</dbReference>
<evidence type="ECO:0000256" key="6">
    <source>
        <dbReference type="ARBA" id="ARBA00023043"/>
    </source>
</evidence>
<feature type="domain" description="ZU5" evidence="12">
    <location>
        <begin position="890"/>
        <end position="1045"/>
    </location>
</feature>
<dbReference type="Gene3D" id="1.25.40.20">
    <property type="entry name" value="Ankyrin repeat-containing domain"/>
    <property type="match status" value="3"/>
</dbReference>
<proteinExistence type="predicted"/>
<dbReference type="Pfam" id="PF12796">
    <property type="entry name" value="Ank_2"/>
    <property type="match status" value="5"/>
</dbReference>
<evidence type="ECO:0000259" key="11">
    <source>
        <dbReference type="PROSITE" id="PS50017"/>
    </source>
</evidence>
<keyword evidence="4" id="KW-0597">Phosphoprotein</keyword>
<evidence type="ECO:0000256" key="1">
    <source>
        <dbReference type="ARBA" id="ARBA00004245"/>
    </source>
</evidence>
<dbReference type="SUPFAM" id="SSF48403">
    <property type="entry name" value="Ankyrin repeat"/>
    <property type="match status" value="3"/>
</dbReference>
<dbReference type="CTD" id="287"/>
<dbReference type="Pfam" id="PF00791">
    <property type="entry name" value="ZU5"/>
    <property type="match status" value="2"/>
</dbReference>
<evidence type="ECO:0000259" key="12">
    <source>
        <dbReference type="PROSITE" id="PS51145"/>
    </source>
</evidence>
<dbReference type="FunFam" id="2.60.40.2660:FF:000001">
    <property type="entry name" value="Ankyrin-3 isoform 2"/>
    <property type="match status" value="1"/>
</dbReference>
<dbReference type="SMART" id="SM00218">
    <property type="entry name" value="ZU5"/>
    <property type="match status" value="1"/>
</dbReference>
<dbReference type="GO" id="GO:0016020">
    <property type="term" value="C:membrane"/>
    <property type="evidence" value="ECO:0007669"/>
    <property type="project" value="UniProtKB-SubCell"/>
</dbReference>
<protein>
    <submittedName>
        <fullName evidence="13">Ankyrin-2 isoform X21</fullName>
    </submittedName>
</protein>
<dbReference type="InterPro" id="IPR040745">
    <property type="entry name" value="Ankyrin_UPA"/>
</dbReference>
<dbReference type="InterPro" id="IPR000488">
    <property type="entry name" value="Death_dom"/>
</dbReference>
<feature type="repeat" description="ANK" evidence="9">
    <location>
        <begin position="571"/>
        <end position="603"/>
    </location>
</feature>
<dbReference type="GO" id="GO:0005856">
    <property type="term" value="C:cytoskeleton"/>
    <property type="evidence" value="ECO:0007669"/>
    <property type="project" value="UniProtKB-SubCell"/>
</dbReference>
<dbReference type="InterPro" id="IPR002110">
    <property type="entry name" value="Ankyrin_rpt"/>
</dbReference>
<dbReference type="PRINTS" id="PR01415">
    <property type="entry name" value="ANKYRIN"/>
</dbReference>
<feature type="repeat" description="ANK" evidence="9">
    <location>
        <begin position="406"/>
        <end position="438"/>
    </location>
</feature>
<dbReference type="InterPro" id="IPR011029">
    <property type="entry name" value="DEATH-like_dom_sf"/>
</dbReference>
<feature type="region of interest" description="Disordered" evidence="10">
    <location>
        <begin position="1492"/>
        <end position="1514"/>
    </location>
</feature>
<keyword evidence="8" id="KW-0206">Cytoskeleton</keyword>
<dbReference type="Pfam" id="PF00023">
    <property type="entry name" value="Ank"/>
    <property type="match status" value="4"/>
</dbReference>
<dbReference type="RefSeq" id="XP_045370969.1">
    <property type="nucleotide sequence ID" value="XM_045515013.1"/>
</dbReference>
<feature type="repeat" description="ANK" evidence="9">
    <location>
        <begin position="274"/>
        <end position="306"/>
    </location>
</feature>
<dbReference type="SMART" id="SM00248">
    <property type="entry name" value="ANK"/>
    <property type="match status" value="20"/>
</dbReference>
<feature type="repeat" description="ANK" evidence="9">
    <location>
        <begin position="472"/>
        <end position="504"/>
    </location>
</feature>
<dbReference type="PROSITE" id="PS50017">
    <property type="entry name" value="DEATH_DOMAIN"/>
    <property type="match status" value="1"/>
</dbReference>
<dbReference type="FunFam" id="1.25.40.20:FF:000003">
    <property type="entry name" value="Ankyrin, isoform B"/>
    <property type="match status" value="1"/>
</dbReference>
<evidence type="ECO:0000256" key="5">
    <source>
        <dbReference type="ARBA" id="ARBA00022737"/>
    </source>
</evidence>
<dbReference type="Pfam" id="PF13637">
    <property type="entry name" value="Ank_4"/>
    <property type="match status" value="2"/>
</dbReference>
<feature type="repeat" description="ANK" evidence="9">
    <location>
        <begin position="373"/>
        <end position="405"/>
    </location>
</feature>
<feature type="repeat" description="ANK" evidence="9">
    <location>
        <begin position="637"/>
        <end position="669"/>
    </location>
</feature>
<feature type="repeat" description="ANK" evidence="9">
    <location>
        <begin position="241"/>
        <end position="273"/>
    </location>
</feature>
<feature type="compositionally biased region" description="Basic and acidic residues" evidence="10">
    <location>
        <begin position="1496"/>
        <end position="1509"/>
    </location>
</feature>
<feature type="compositionally biased region" description="Acidic residues" evidence="10">
    <location>
        <begin position="1350"/>
        <end position="1360"/>
    </location>
</feature>
<feature type="domain" description="ZU5" evidence="12">
    <location>
        <begin position="1047"/>
        <end position="1193"/>
    </location>
</feature>
<evidence type="ECO:0000256" key="2">
    <source>
        <dbReference type="ARBA" id="ARBA00004370"/>
    </source>
</evidence>
<keyword evidence="3" id="KW-0963">Cytoplasm</keyword>
<evidence type="ECO:0000256" key="3">
    <source>
        <dbReference type="ARBA" id="ARBA00022490"/>
    </source>
</evidence>
<dbReference type="PROSITE" id="PS50088">
    <property type="entry name" value="ANK_REPEAT"/>
    <property type="match status" value="17"/>
</dbReference>
<evidence type="ECO:0000256" key="9">
    <source>
        <dbReference type="PROSITE-ProRule" id="PRU00023"/>
    </source>
</evidence>
<reference evidence="13" key="1">
    <citation type="submission" date="2025-08" db="UniProtKB">
        <authorList>
            <consortium name="RefSeq"/>
        </authorList>
    </citation>
    <scope>IDENTIFICATION</scope>
    <source>
        <tissue evidence="13">Blood</tissue>
    </source>
</reference>
<feature type="repeat" description="ANK" evidence="9">
    <location>
        <begin position="80"/>
        <end position="112"/>
    </location>
</feature>
<dbReference type="FunFam" id="2.60.220.30:FF:000001">
    <property type="entry name" value="Ankyrin-3 isoform 2"/>
    <property type="match status" value="1"/>
</dbReference>
<feature type="domain" description="Death" evidence="11">
    <location>
        <begin position="1373"/>
        <end position="1457"/>
    </location>
</feature>
<keyword evidence="6 9" id="KW-0040">ANK repeat</keyword>
<dbReference type="Pfam" id="PF00531">
    <property type="entry name" value="Death"/>
    <property type="match status" value="1"/>
</dbReference>
<evidence type="ECO:0000256" key="10">
    <source>
        <dbReference type="SAM" id="MobiDB-lite"/>
    </source>
</evidence>
<dbReference type="PANTHER" id="PTHR24123:SF49">
    <property type="entry name" value="ANKYRIN-2-LIKE ISOFORM X1"/>
    <property type="match status" value="1"/>
</dbReference>
<dbReference type="FunFam" id="1.25.40.20:FF:000002">
    <property type="entry name" value="Ankyrin-2 isoform 2"/>
    <property type="match status" value="1"/>
</dbReference>
<feature type="region of interest" description="Disordered" evidence="10">
    <location>
        <begin position="1526"/>
        <end position="1656"/>
    </location>
</feature>
<keyword evidence="5" id="KW-0677">Repeat</keyword>
<dbReference type="Gene3D" id="2.60.40.2660">
    <property type="match status" value="1"/>
</dbReference>
<feature type="repeat" description="ANK" evidence="9">
    <location>
        <begin position="307"/>
        <end position="339"/>
    </location>
</feature>
<feature type="repeat" description="ANK" evidence="9">
    <location>
        <begin position="538"/>
        <end position="570"/>
    </location>
</feature>
<dbReference type="FunFam" id="1.25.40.20:FF:000428">
    <property type="entry name" value="Ankyrin, isoform B"/>
    <property type="match status" value="1"/>
</dbReference>
<dbReference type="Gene3D" id="2.60.220.30">
    <property type="match status" value="2"/>
</dbReference>
<dbReference type="InterPro" id="IPR000906">
    <property type="entry name" value="ZU5_dom"/>
</dbReference>
<feature type="repeat" description="ANK" evidence="9">
    <location>
        <begin position="604"/>
        <end position="636"/>
    </location>
</feature>
<keyword evidence="7" id="KW-0472">Membrane</keyword>
<dbReference type="GO" id="GO:0007165">
    <property type="term" value="P:signal transduction"/>
    <property type="evidence" value="ECO:0007669"/>
    <property type="project" value="InterPro"/>
</dbReference>
<feature type="repeat" description="ANK" evidence="9">
    <location>
        <begin position="505"/>
        <end position="537"/>
    </location>
</feature>
<feature type="compositionally biased region" description="Polar residues" evidence="10">
    <location>
        <begin position="1567"/>
        <end position="1600"/>
    </location>
</feature>